<dbReference type="EMBL" id="MH025917">
    <property type="protein sequence ID" value="AXB49392.1"/>
    <property type="molecule type" value="Genomic_DNA"/>
</dbReference>
<dbReference type="Proteomes" id="UP000275389">
    <property type="component" value="Segment"/>
</dbReference>
<evidence type="ECO:0000313" key="5">
    <source>
        <dbReference type="EMBL" id="AXB49566.1"/>
    </source>
</evidence>
<dbReference type="Proteomes" id="UP000267661">
    <property type="component" value="Segment"/>
</dbReference>
<evidence type="ECO:0000256" key="1">
    <source>
        <dbReference type="SAM" id="Phobius"/>
    </source>
</evidence>
<organismHost>
    <name type="scientific">Phacochoerus africanus</name>
    <name type="common">Warthog</name>
    <dbReference type="NCBI Taxonomy" id="41426"/>
</organismHost>
<dbReference type="EMBL" id="MH025920">
    <property type="protein sequence ID" value="AXB50077.1"/>
    <property type="molecule type" value="Genomic_DNA"/>
</dbReference>
<keyword evidence="1" id="KW-0812">Transmembrane</keyword>
<dbReference type="EMBL" id="MH025917">
    <property type="protein sequence ID" value="AXB49561.1"/>
    <property type="molecule type" value="Genomic_DNA"/>
</dbReference>
<feature type="transmembrane region" description="Helical" evidence="1">
    <location>
        <begin position="12"/>
        <end position="34"/>
    </location>
</feature>
<dbReference type="EMBL" id="MH025918">
    <property type="protein sequence ID" value="AXB49566.1"/>
    <property type="molecule type" value="Genomic_DNA"/>
</dbReference>
<accession>A0A2Z5DGN9</accession>
<evidence type="ECO:0000313" key="2">
    <source>
        <dbReference type="EMBL" id="AXB49219.1"/>
    </source>
</evidence>
<name>A0A2Z5DGN9_ASF</name>
<dbReference type="Proteomes" id="UP000276891">
    <property type="component" value="Segment"/>
</dbReference>
<protein>
    <submittedName>
        <fullName evidence="3">p01990-3L</fullName>
    </submittedName>
    <submittedName>
        <fullName evidence="7">p01990-3R</fullName>
    </submittedName>
</protein>
<dbReference type="Proteomes" id="UP000282153">
    <property type="component" value="Segment"/>
</dbReference>
<keyword evidence="1" id="KW-0472">Membrane</keyword>
<evidence type="ECO:0000313" key="4">
    <source>
        <dbReference type="EMBL" id="AXB49392.1"/>
    </source>
</evidence>
<evidence type="ECO:0000313" key="6">
    <source>
        <dbReference type="EMBL" id="AXB49738.1"/>
    </source>
</evidence>
<reference evidence="8" key="2">
    <citation type="submission" date="2018-03" db="EMBL/GenBank/DDBJ databases">
        <authorList>
            <person name="Vattipally S."/>
        </authorList>
    </citation>
    <scope>NUCLEOTIDE SEQUENCE [LARGE SCALE GENOMIC DNA]</scope>
    <source>
        <strain evidence="8">R7</strain>
    </source>
</reference>
<feature type="transmembrane region" description="Helical" evidence="1">
    <location>
        <begin position="41"/>
        <end position="58"/>
    </location>
</feature>
<dbReference type="EMBL" id="MH025919">
    <property type="protein sequence ID" value="AXB49904.1"/>
    <property type="molecule type" value="Genomic_DNA"/>
</dbReference>
<gene>
    <name evidence="7" type="primary">01990-3R</name>
    <name evidence="3" type="synonym">01990-3L</name>
</gene>
<evidence type="ECO:0000313" key="8">
    <source>
        <dbReference type="Proteomes" id="UP000276891"/>
    </source>
</evidence>
<organism evidence="7">
    <name type="scientific">African swine fever virus</name>
    <name type="common">ASFV</name>
    <dbReference type="NCBI Taxonomy" id="10497"/>
    <lineage>
        <taxon>Viruses</taxon>
        <taxon>Varidnaviria</taxon>
        <taxon>Bamfordvirae</taxon>
        <taxon>Nucleocytoviricota</taxon>
        <taxon>Pokkesviricetes</taxon>
        <taxon>Asfuvirales</taxon>
        <taxon>Asfarviridae</taxon>
        <taxon>Asfivirus</taxon>
        <taxon>Asfivirus haemorrhagiae</taxon>
    </lineage>
</organism>
<evidence type="ECO:0000313" key="7">
    <source>
        <dbReference type="EMBL" id="AXB49909.1"/>
    </source>
</evidence>
<dbReference type="Proteomes" id="UP000273742">
    <property type="component" value="Segment"/>
</dbReference>
<keyword evidence="1" id="KW-1133">Transmembrane helix</keyword>
<organismHost>
    <name type="scientific">Ornithodoros</name>
    <name type="common">relapsing fever ticks</name>
    <dbReference type="NCBI Taxonomy" id="6937"/>
</organismHost>
<proteinExistence type="predicted"/>
<organismHost>
    <name type="scientific">Potamochoerus larvatus</name>
    <name type="common">Bushpig</name>
    <dbReference type="NCBI Taxonomy" id="273792"/>
</organismHost>
<dbReference type="EMBL" id="MH025919">
    <property type="protein sequence ID" value="AXB49738.1"/>
    <property type="molecule type" value="Genomic_DNA"/>
</dbReference>
<sequence>MFICDVWCLVYTLLAFLIFILKCQIMAILCYFSIKFIGREFTLYILLSILAVYYWQTYLDIESD</sequence>
<organismHost>
    <name type="scientific">Ornithodoros moubata</name>
    <name type="common">Soft tick</name>
    <name type="synonym">Argasid tick</name>
    <dbReference type="NCBI Taxonomy" id="6938"/>
</organismHost>
<dbReference type="EMBL" id="MH025916">
    <property type="protein sequence ID" value="AXB49219.1"/>
    <property type="molecule type" value="Genomic_DNA"/>
</dbReference>
<dbReference type="EMBL" id="MH025918">
    <property type="protein sequence ID" value="AXB49733.1"/>
    <property type="molecule type" value="Genomic_DNA"/>
</dbReference>
<dbReference type="EMBL" id="MH025920">
    <property type="protein sequence ID" value="AXB49909.1"/>
    <property type="molecule type" value="Genomic_DNA"/>
</dbReference>
<dbReference type="EMBL" id="MH025916">
    <property type="protein sequence ID" value="AXB49387.1"/>
    <property type="molecule type" value="Genomic_DNA"/>
</dbReference>
<organismHost>
    <name type="scientific">Phacochoerus aethiopicus</name>
    <name type="common">Warthog</name>
    <dbReference type="NCBI Taxonomy" id="85517"/>
</organismHost>
<evidence type="ECO:0000313" key="3">
    <source>
        <dbReference type="EMBL" id="AXB49387.1"/>
    </source>
</evidence>
<organismHost>
    <name type="scientific">Sus scrofa</name>
    <name type="common">Pig</name>
    <dbReference type="NCBI Taxonomy" id="9823"/>
</organismHost>
<reference evidence="7" key="1">
    <citation type="submission" date="2018-03" db="EMBL/GenBank/DDBJ databases">
        <authorList>
            <person name="Keele B.F."/>
        </authorList>
    </citation>
    <scope>NUCLEOTIDE SEQUENCE</scope>
    <source>
        <strain evidence="6">N10</strain>
        <strain evidence="5">R25</strain>
        <strain evidence="7">R35</strain>
        <strain evidence="4">R7</strain>
        <strain evidence="2">R8</strain>
    </source>
</reference>
<reference evidence="7 8" key="3">
    <citation type="submission" date="2018-07" db="EMBL/GenBank/DDBJ databases">
        <title>Five whole genome sequences of African swine fever virus genotype IX from domestic pigs in Uganda.</title>
        <authorList>
            <person name="Masembe C."/>
            <person name="Sreenu V.B."/>
            <person name="Filipe A.D.S."/>
            <person name="Wilkie G."/>
            <person name="Ogweng P."/>
            <person name="Mayega F.J."/>
            <person name="Muwanika V."/>
            <person name="Biek R."/>
            <person name="Palmarini M."/>
            <person name="Davison A."/>
        </authorList>
    </citation>
    <scope>NUCLEOTIDE SEQUENCE [LARGE SCALE GENOMIC DNA]</scope>
    <source>
        <strain evidence="6">N10</strain>
        <strain evidence="5">R25</strain>
        <strain evidence="7">R35</strain>
        <strain evidence="4 8">R7</strain>
        <strain evidence="2">R8</strain>
    </source>
</reference>